<sequence length="94" mass="10056">MATQPALFKLDPHIPAVHAAAAKAQATLSDFMANQTPAAPQPLSIRLIGTPEDVSTFVALVVVATGDRYELTARRARTPGHVRAYLTPHPKEDS</sequence>
<dbReference type="AlphaFoldDB" id="A0A8J4AAQ9"/>
<gene>
    <name evidence="1" type="ORF">NUM_09660</name>
</gene>
<dbReference type="RefSeq" id="WP_207123314.1">
    <property type="nucleotide sequence ID" value="NZ_BOPO01000008.1"/>
</dbReference>
<accession>A0A8J4AAQ9</accession>
<evidence type="ECO:0000313" key="2">
    <source>
        <dbReference type="Proteomes" id="UP000614996"/>
    </source>
</evidence>
<reference evidence="2" key="1">
    <citation type="journal article" date="2021" name="Int. J. Syst. Evol. Microbiol.">
        <title>Actinocatenispora comari sp. nov., an endophytic actinomycete isolated from aerial parts of Comarum salesowianum.</title>
        <authorList>
            <person name="Oyunbileg N."/>
            <person name="Iizaka Y."/>
            <person name="Hamada M."/>
            <person name="Davaapurev B.O."/>
            <person name="Fukumoto A."/>
            <person name="Tsetseg B."/>
            <person name="Kato F."/>
            <person name="Tamura T."/>
            <person name="Batkhuu J."/>
            <person name="Anzai Y."/>
        </authorList>
    </citation>
    <scope>NUCLEOTIDE SEQUENCE [LARGE SCALE GENOMIC DNA]</scope>
    <source>
        <strain evidence="2">NUM-2625</strain>
    </source>
</reference>
<proteinExistence type="predicted"/>
<keyword evidence="2" id="KW-1185">Reference proteome</keyword>
<comment type="caution">
    <text evidence="1">The sequence shown here is derived from an EMBL/GenBank/DDBJ whole genome shotgun (WGS) entry which is preliminary data.</text>
</comment>
<dbReference type="EMBL" id="BOPO01000008">
    <property type="protein sequence ID" value="GIL25712.1"/>
    <property type="molecule type" value="Genomic_DNA"/>
</dbReference>
<evidence type="ECO:0000313" key="1">
    <source>
        <dbReference type="EMBL" id="GIL25712.1"/>
    </source>
</evidence>
<protein>
    <submittedName>
        <fullName evidence="1">Uncharacterized protein</fullName>
    </submittedName>
</protein>
<organism evidence="1 2">
    <name type="scientific">Actinocatenispora comari</name>
    <dbReference type="NCBI Taxonomy" id="2807577"/>
    <lineage>
        <taxon>Bacteria</taxon>
        <taxon>Bacillati</taxon>
        <taxon>Actinomycetota</taxon>
        <taxon>Actinomycetes</taxon>
        <taxon>Micromonosporales</taxon>
        <taxon>Micromonosporaceae</taxon>
        <taxon>Actinocatenispora</taxon>
    </lineage>
</organism>
<dbReference type="Proteomes" id="UP000614996">
    <property type="component" value="Unassembled WGS sequence"/>
</dbReference>
<name>A0A8J4AAQ9_9ACTN</name>